<evidence type="ECO:0000313" key="2">
    <source>
        <dbReference type="EMBL" id="KAJ6263831.1"/>
    </source>
</evidence>
<keyword evidence="1" id="KW-0472">Membrane</keyword>
<keyword evidence="1" id="KW-1133">Transmembrane helix</keyword>
<proteinExistence type="predicted"/>
<dbReference type="Proteomes" id="UP001221413">
    <property type="component" value="Unassembled WGS sequence"/>
</dbReference>
<dbReference type="AlphaFoldDB" id="A0AAD6NLH4"/>
<evidence type="ECO:0000256" key="1">
    <source>
        <dbReference type="SAM" id="Phobius"/>
    </source>
</evidence>
<name>A0AAD6NLH4_DREDA</name>
<accession>A0AAD6NLH4</accession>
<reference evidence="2" key="1">
    <citation type="submission" date="2023-01" db="EMBL/GenBank/DDBJ databases">
        <title>The chitinases involved in constricting ring structure development in the nematode-trapping fungus Drechslerella dactyloides.</title>
        <authorList>
            <person name="Wang R."/>
            <person name="Zhang L."/>
            <person name="Tang P."/>
            <person name="Li S."/>
            <person name="Liang L."/>
        </authorList>
    </citation>
    <scope>NUCLEOTIDE SEQUENCE</scope>
    <source>
        <strain evidence="2">YMF1.00031</strain>
    </source>
</reference>
<comment type="caution">
    <text evidence="2">The sequence shown here is derived from an EMBL/GenBank/DDBJ whole genome shotgun (WGS) entry which is preliminary data.</text>
</comment>
<feature type="transmembrane region" description="Helical" evidence="1">
    <location>
        <begin position="20"/>
        <end position="43"/>
    </location>
</feature>
<keyword evidence="3" id="KW-1185">Reference proteome</keyword>
<gene>
    <name evidence="2" type="ORF">Dda_2403</name>
</gene>
<protein>
    <submittedName>
        <fullName evidence="2">Uncharacterized protein</fullName>
    </submittedName>
</protein>
<dbReference type="EMBL" id="JAQGDS010000002">
    <property type="protein sequence ID" value="KAJ6263831.1"/>
    <property type="molecule type" value="Genomic_DNA"/>
</dbReference>
<evidence type="ECO:0000313" key="3">
    <source>
        <dbReference type="Proteomes" id="UP001221413"/>
    </source>
</evidence>
<organism evidence="2 3">
    <name type="scientific">Drechslerella dactyloides</name>
    <name type="common">Nematode-trapping fungus</name>
    <name type="synonym">Arthrobotrys dactyloides</name>
    <dbReference type="NCBI Taxonomy" id="74499"/>
    <lineage>
        <taxon>Eukaryota</taxon>
        <taxon>Fungi</taxon>
        <taxon>Dikarya</taxon>
        <taxon>Ascomycota</taxon>
        <taxon>Pezizomycotina</taxon>
        <taxon>Orbiliomycetes</taxon>
        <taxon>Orbiliales</taxon>
        <taxon>Orbiliaceae</taxon>
        <taxon>Drechslerella</taxon>
    </lineage>
</organism>
<sequence>MALSAFPSTVPSRPILNYLRSAGLVSLAILLLFAIIVILFILIPTSKLDALGRYTGYIPPNDLPENIQRTYRQAADEAAAQYKNRMQTIYNKDFDIQWARKARAQMWQRKMRKAQQIQARKDEELLKRWKEWKKQQGRAEP</sequence>
<keyword evidence="1" id="KW-0812">Transmembrane</keyword>